<feature type="non-terminal residue" evidence="2">
    <location>
        <position position="41"/>
    </location>
</feature>
<feature type="transmembrane region" description="Helical" evidence="1">
    <location>
        <begin position="6"/>
        <end position="27"/>
    </location>
</feature>
<evidence type="ECO:0000313" key="3">
    <source>
        <dbReference type="Proteomes" id="UP000059680"/>
    </source>
</evidence>
<sequence length="41" mass="4777">LFLPHFSGLHVVLILLITGCLVRFIAFRAHRFSYRMMLEAS</sequence>
<name>A0A0P0XXW2_ORYSJ</name>
<organism evidence="2 3">
    <name type="scientific">Oryza sativa subsp. japonica</name>
    <name type="common">Rice</name>
    <dbReference type="NCBI Taxonomy" id="39947"/>
    <lineage>
        <taxon>Eukaryota</taxon>
        <taxon>Viridiplantae</taxon>
        <taxon>Streptophyta</taxon>
        <taxon>Embryophyta</taxon>
        <taxon>Tracheophyta</taxon>
        <taxon>Spermatophyta</taxon>
        <taxon>Magnoliopsida</taxon>
        <taxon>Liliopsida</taxon>
        <taxon>Poales</taxon>
        <taxon>Poaceae</taxon>
        <taxon>BOP clade</taxon>
        <taxon>Oryzoideae</taxon>
        <taxon>Oryzeae</taxon>
        <taxon>Oryzinae</taxon>
        <taxon>Oryza</taxon>
        <taxon>Oryza sativa</taxon>
    </lineage>
</organism>
<reference evidence="2 3" key="2">
    <citation type="journal article" date="2013" name="Plant Cell Physiol.">
        <title>Rice Annotation Project Database (RAP-DB): an integrative and interactive database for rice genomics.</title>
        <authorList>
            <person name="Sakai H."/>
            <person name="Lee S.S."/>
            <person name="Tanaka T."/>
            <person name="Numa H."/>
            <person name="Kim J."/>
            <person name="Kawahara Y."/>
            <person name="Wakimoto H."/>
            <person name="Yang C.C."/>
            <person name="Iwamoto M."/>
            <person name="Abe T."/>
            <person name="Yamada Y."/>
            <person name="Muto A."/>
            <person name="Inokuchi H."/>
            <person name="Ikemura T."/>
            <person name="Matsumoto T."/>
            <person name="Sasaki T."/>
            <person name="Itoh T."/>
        </authorList>
    </citation>
    <scope>NUCLEOTIDE SEQUENCE [LARGE SCALE GENOMIC DNA]</scope>
    <source>
        <strain evidence="3">cv. Nipponbare</strain>
    </source>
</reference>
<evidence type="ECO:0000256" key="1">
    <source>
        <dbReference type="SAM" id="Phobius"/>
    </source>
</evidence>
<dbReference type="InParanoid" id="A0A0P0XXW2"/>
<accession>A0A0P0XXW2</accession>
<dbReference type="Proteomes" id="UP000059680">
    <property type="component" value="Chromosome 10"/>
</dbReference>
<reference evidence="3" key="1">
    <citation type="journal article" date="2005" name="Nature">
        <title>The map-based sequence of the rice genome.</title>
        <authorList>
            <consortium name="International rice genome sequencing project (IRGSP)"/>
            <person name="Matsumoto T."/>
            <person name="Wu J."/>
            <person name="Kanamori H."/>
            <person name="Katayose Y."/>
            <person name="Fujisawa M."/>
            <person name="Namiki N."/>
            <person name="Mizuno H."/>
            <person name="Yamamoto K."/>
            <person name="Antonio B.A."/>
            <person name="Baba T."/>
            <person name="Sakata K."/>
            <person name="Nagamura Y."/>
            <person name="Aoki H."/>
            <person name="Arikawa K."/>
            <person name="Arita K."/>
            <person name="Bito T."/>
            <person name="Chiden Y."/>
            <person name="Fujitsuka N."/>
            <person name="Fukunaka R."/>
            <person name="Hamada M."/>
            <person name="Harada C."/>
            <person name="Hayashi A."/>
            <person name="Hijishita S."/>
            <person name="Honda M."/>
            <person name="Hosokawa S."/>
            <person name="Ichikawa Y."/>
            <person name="Idonuma A."/>
            <person name="Iijima M."/>
            <person name="Ikeda M."/>
            <person name="Ikeno M."/>
            <person name="Ito K."/>
            <person name="Ito S."/>
            <person name="Ito T."/>
            <person name="Ito Y."/>
            <person name="Ito Y."/>
            <person name="Iwabuchi A."/>
            <person name="Kamiya K."/>
            <person name="Karasawa W."/>
            <person name="Kurita K."/>
            <person name="Katagiri S."/>
            <person name="Kikuta A."/>
            <person name="Kobayashi H."/>
            <person name="Kobayashi N."/>
            <person name="Machita K."/>
            <person name="Maehara T."/>
            <person name="Masukawa M."/>
            <person name="Mizubayashi T."/>
            <person name="Mukai Y."/>
            <person name="Nagasaki H."/>
            <person name="Nagata Y."/>
            <person name="Naito S."/>
            <person name="Nakashima M."/>
            <person name="Nakama Y."/>
            <person name="Nakamichi Y."/>
            <person name="Nakamura M."/>
            <person name="Meguro A."/>
            <person name="Negishi M."/>
            <person name="Ohta I."/>
            <person name="Ohta T."/>
            <person name="Okamoto M."/>
            <person name="Ono N."/>
            <person name="Saji S."/>
            <person name="Sakaguchi M."/>
            <person name="Sakai K."/>
            <person name="Shibata M."/>
            <person name="Shimokawa T."/>
            <person name="Song J."/>
            <person name="Takazaki Y."/>
            <person name="Terasawa K."/>
            <person name="Tsugane M."/>
            <person name="Tsuji K."/>
            <person name="Ueda S."/>
            <person name="Waki K."/>
            <person name="Yamagata H."/>
            <person name="Yamamoto M."/>
            <person name="Yamamoto S."/>
            <person name="Yamane H."/>
            <person name="Yoshiki S."/>
            <person name="Yoshihara R."/>
            <person name="Yukawa K."/>
            <person name="Zhong H."/>
            <person name="Yano M."/>
            <person name="Yuan Q."/>
            <person name="Ouyang S."/>
            <person name="Liu J."/>
            <person name="Jones K.M."/>
            <person name="Gansberger K."/>
            <person name="Moffat K."/>
            <person name="Hill J."/>
            <person name="Bera J."/>
            <person name="Fadrosh D."/>
            <person name="Jin S."/>
            <person name="Johri S."/>
            <person name="Kim M."/>
            <person name="Overton L."/>
            <person name="Reardon M."/>
            <person name="Tsitrin T."/>
            <person name="Vuong H."/>
            <person name="Weaver B."/>
            <person name="Ciecko A."/>
            <person name="Tallon L."/>
            <person name="Jackson J."/>
            <person name="Pai G."/>
            <person name="Aken S.V."/>
            <person name="Utterback T."/>
            <person name="Reidmuller S."/>
            <person name="Feldblyum T."/>
            <person name="Hsiao J."/>
            <person name="Zismann V."/>
            <person name="Iobst S."/>
            <person name="de Vazeille A.R."/>
            <person name="Buell C.R."/>
            <person name="Ying K."/>
            <person name="Li Y."/>
            <person name="Lu T."/>
            <person name="Huang Y."/>
            <person name="Zhao Q."/>
            <person name="Feng Q."/>
            <person name="Zhang L."/>
            <person name="Zhu J."/>
            <person name="Weng Q."/>
            <person name="Mu J."/>
            <person name="Lu Y."/>
            <person name="Fan D."/>
            <person name="Liu Y."/>
            <person name="Guan J."/>
            <person name="Zhang Y."/>
            <person name="Yu S."/>
            <person name="Liu X."/>
            <person name="Zhang Y."/>
            <person name="Hong G."/>
            <person name="Han B."/>
            <person name="Choisne N."/>
            <person name="Demange N."/>
            <person name="Orjeda G."/>
            <person name="Samain S."/>
            <person name="Cattolico L."/>
            <person name="Pelletier E."/>
            <person name="Couloux A."/>
            <person name="Segurens B."/>
            <person name="Wincker P."/>
            <person name="D'Hont A."/>
            <person name="Scarpelli C."/>
            <person name="Weissenbach J."/>
            <person name="Salanoubat M."/>
            <person name="Quetier F."/>
            <person name="Yu Y."/>
            <person name="Kim H.R."/>
            <person name="Rambo T."/>
            <person name="Currie J."/>
            <person name="Collura K."/>
            <person name="Luo M."/>
            <person name="Yang T."/>
            <person name="Ammiraju J.S.S."/>
            <person name="Engler F."/>
            <person name="Soderlund C."/>
            <person name="Wing R.A."/>
            <person name="Palmer L.E."/>
            <person name="de la Bastide M."/>
            <person name="Spiegel L."/>
            <person name="Nascimento L."/>
            <person name="Zutavern T."/>
            <person name="O'Shaughnessy A."/>
            <person name="Dike S."/>
            <person name="Dedhia N."/>
            <person name="Preston R."/>
            <person name="Balija V."/>
            <person name="McCombie W.R."/>
            <person name="Chow T."/>
            <person name="Chen H."/>
            <person name="Chung M."/>
            <person name="Chen C."/>
            <person name="Shaw J."/>
            <person name="Wu H."/>
            <person name="Hsiao K."/>
            <person name="Chao Y."/>
            <person name="Chu M."/>
            <person name="Cheng C."/>
            <person name="Hour A."/>
            <person name="Lee P."/>
            <person name="Lin S."/>
            <person name="Lin Y."/>
            <person name="Liou J."/>
            <person name="Liu S."/>
            <person name="Hsing Y."/>
            <person name="Raghuvanshi S."/>
            <person name="Mohanty A."/>
            <person name="Bharti A.K."/>
            <person name="Gaur A."/>
            <person name="Gupta V."/>
            <person name="Kumar D."/>
            <person name="Ravi V."/>
            <person name="Vij S."/>
            <person name="Kapur A."/>
            <person name="Khurana P."/>
            <person name="Khurana P."/>
            <person name="Khurana J.P."/>
            <person name="Tyagi A.K."/>
            <person name="Gaikwad K."/>
            <person name="Singh A."/>
            <person name="Dalal V."/>
            <person name="Srivastava S."/>
            <person name="Dixit A."/>
            <person name="Pal A.K."/>
            <person name="Ghazi I.A."/>
            <person name="Yadav M."/>
            <person name="Pandit A."/>
            <person name="Bhargava A."/>
            <person name="Sureshbabu K."/>
            <person name="Batra K."/>
            <person name="Sharma T.R."/>
            <person name="Mohapatra T."/>
            <person name="Singh N.K."/>
            <person name="Messing J."/>
            <person name="Nelson A.B."/>
            <person name="Fuks G."/>
            <person name="Kavchok S."/>
            <person name="Keizer G."/>
            <person name="Linton E."/>
            <person name="Llaca V."/>
            <person name="Song R."/>
            <person name="Tanyolac B."/>
            <person name="Young S."/>
            <person name="Ho-Il K."/>
            <person name="Hahn J.H."/>
            <person name="Sangsakoo G."/>
            <person name="Vanavichit A."/>
            <person name="de Mattos Luiz.A.T."/>
            <person name="Zimmer P.D."/>
            <person name="Malone G."/>
            <person name="Dellagostin O."/>
            <person name="de Oliveira A.C."/>
            <person name="Bevan M."/>
            <person name="Bancroft I."/>
            <person name="Minx P."/>
            <person name="Cordum H."/>
            <person name="Wilson R."/>
            <person name="Cheng Z."/>
            <person name="Jin W."/>
            <person name="Jiang J."/>
            <person name="Leong S.A."/>
            <person name="Iwama H."/>
            <person name="Gojobori T."/>
            <person name="Itoh T."/>
            <person name="Niimura Y."/>
            <person name="Fujii Y."/>
            <person name="Habara T."/>
            <person name="Sakai H."/>
            <person name="Sato Y."/>
            <person name="Wilson G."/>
            <person name="Kumar K."/>
            <person name="McCouch S."/>
            <person name="Juretic N."/>
            <person name="Hoen D."/>
            <person name="Wright S."/>
            <person name="Bruskiewich R."/>
            <person name="Bureau T."/>
            <person name="Miyao A."/>
            <person name="Hirochika H."/>
            <person name="Nishikawa T."/>
            <person name="Kadowaki K."/>
            <person name="Sugiura M."/>
            <person name="Burr B."/>
            <person name="Sasaki T."/>
        </authorList>
    </citation>
    <scope>NUCLEOTIDE SEQUENCE [LARGE SCALE GENOMIC DNA]</scope>
    <source>
        <strain evidence="3">cv. Nipponbare</strain>
    </source>
</reference>
<keyword evidence="3" id="KW-1185">Reference proteome</keyword>
<dbReference type="EMBL" id="AP014966">
    <property type="protein sequence ID" value="BAT12206.1"/>
    <property type="molecule type" value="Genomic_DNA"/>
</dbReference>
<keyword evidence="1" id="KW-0472">Membrane</keyword>
<gene>
    <name evidence="2" type="ordered locus">Os10g0576750</name>
    <name evidence="2" type="ORF">OSNPB_100576750</name>
</gene>
<reference evidence="2 3" key="3">
    <citation type="journal article" date="2013" name="Rice">
        <title>Improvement of the Oryza sativa Nipponbare reference genome using next generation sequence and optical map data.</title>
        <authorList>
            <person name="Kawahara Y."/>
            <person name="de la Bastide M."/>
            <person name="Hamilton J.P."/>
            <person name="Kanamori H."/>
            <person name="McCombie W.R."/>
            <person name="Ouyang S."/>
            <person name="Schwartz D.C."/>
            <person name="Tanaka T."/>
            <person name="Wu J."/>
            <person name="Zhou S."/>
            <person name="Childs K.L."/>
            <person name="Davidson R.M."/>
            <person name="Lin H."/>
            <person name="Quesada-Ocampo L."/>
            <person name="Vaillancourt B."/>
            <person name="Sakai H."/>
            <person name="Lee S.S."/>
            <person name="Kim J."/>
            <person name="Numa H."/>
            <person name="Itoh T."/>
            <person name="Buell C.R."/>
            <person name="Matsumoto T."/>
        </authorList>
    </citation>
    <scope>NUCLEOTIDE SEQUENCE [LARGE SCALE GENOMIC DNA]</scope>
    <source>
        <strain evidence="3">cv. Nipponbare</strain>
    </source>
</reference>
<keyword evidence="1" id="KW-1133">Transmembrane helix</keyword>
<dbReference type="AlphaFoldDB" id="A0A0P0XXW2"/>
<keyword evidence="1" id="KW-0812">Transmembrane</keyword>
<dbReference type="PaxDb" id="39947-A0A0P0XXW2"/>
<protein>
    <submittedName>
        <fullName evidence="2">Os10g0576750 protein</fullName>
    </submittedName>
</protein>
<evidence type="ECO:0000313" key="2">
    <source>
        <dbReference type="EMBL" id="BAT12206.1"/>
    </source>
</evidence>
<proteinExistence type="predicted"/>